<feature type="domain" description="HTH araC/xylS-type" evidence="4">
    <location>
        <begin position="168"/>
        <end position="268"/>
    </location>
</feature>
<gene>
    <name evidence="5" type="ORF">SO3561_08454</name>
</gene>
<keyword evidence="6" id="KW-1185">Reference proteome</keyword>
<proteinExistence type="predicted"/>
<dbReference type="AlphaFoldDB" id="A0A250VS12"/>
<dbReference type="GO" id="GO:0003700">
    <property type="term" value="F:DNA-binding transcription factor activity"/>
    <property type="evidence" value="ECO:0007669"/>
    <property type="project" value="InterPro"/>
</dbReference>
<keyword evidence="2" id="KW-0238">DNA-binding</keyword>
<protein>
    <submittedName>
        <fullName evidence="5">AraC family transcriptional regulator</fullName>
    </submittedName>
</protein>
<name>A0A250VS12_STROL</name>
<dbReference type="RefSeq" id="WP_235613879.1">
    <property type="nucleotide sequence ID" value="NZ_BDQI01000030.1"/>
</dbReference>
<evidence type="ECO:0000313" key="6">
    <source>
        <dbReference type="Proteomes" id="UP000217446"/>
    </source>
</evidence>
<dbReference type="PANTHER" id="PTHR46796:SF15">
    <property type="entry name" value="BLL1074 PROTEIN"/>
    <property type="match status" value="1"/>
</dbReference>
<dbReference type="InterPro" id="IPR050204">
    <property type="entry name" value="AraC_XylS_family_regulators"/>
</dbReference>
<reference evidence="6" key="1">
    <citation type="submission" date="2017-05" db="EMBL/GenBank/DDBJ databases">
        <title>Streptomyces olivochromogenes NBRC 3561 whole genome shotgun sequence.</title>
        <authorList>
            <person name="Dohra H."/>
            <person name="Kodani S."/>
        </authorList>
    </citation>
    <scope>NUCLEOTIDE SEQUENCE [LARGE SCALE GENOMIC DNA]</scope>
    <source>
        <strain evidence="6">NBRC 3561</strain>
    </source>
</reference>
<keyword evidence="3" id="KW-0804">Transcription</keyword>
<dbReference type="Proteomes" id="UP000217446">
    <property type="component" value="Unassembled WGS sequence"/>
</dbReference>
<dbReference type="PROSITE" id="PS01124">
    <property type="entry name" value="HTH_ARAC_FAMILY_2"/>
    <property type="match status" value="1"/>
</dbReference>
<dbReference type="Gene3D" id="1.10.10.60">
    <property type="entry name" value="Homeodomain-like"/>
    <property type="match status" value="1"/>
</dbReference>
<sequence length="290" mass="30841">MTTTSYDGPGQAKPGAANALHEEAVPVPDALRPWFADIGLTSVAGDLREPFAHVPDAATKVVVRVEENGRRDVLVVGPRARASYHAGKRLASCVQLRLGPGAARPLLGVPALDLVGAVARLADFPTATARELAVELLPLELDEVVARLAETLPGRLAPADRARTGLLRAAVAAMSTDAGRPPAGVGELARRLSVSERQLRKLFADGVGLSPKHYARIARVRHVLTRARQAPRTSWAQLAAASGYYDQSHMTADFRALMGVPPTSFFTGRLPAARPCQALRVATGTWLKPQ</sequence>
<dbReference type="SMART" id="SM00342">
    <property type="entry name" value="HTH_ARAC"/>
    <property type="match status" value="1"/>
</dbReference>
<comment type="caution">
    <text evidence="5">The sequence shown here is derived from an EMBL/GenBank/DDBJ whole genome shotgun (WGS) entry which is preliminary data.</text>
</comment>
<dbReference type="Pfam" id="PF12833">
    <property type="entry name" value="HTH_18"/>
    <property type="match status" value="1"/>
</dbReference>
<organism evidence="5 6">
    <name type="scientific">Streptomyces olivochromogenes</name>
    <dbReference type="NCBI Taxonomy" id="1963"/>
    <lineage>
        <taxon>Bacteria</taxon>
        <taxon>Bacillati</taxon>
        <taxon>Actinomycetota</taxon>
        <taxon>Actinomycetes</taxon>
        <taxon>Kitasatosporales</taxon>
        <taxon>Streptomycetaceae</taxon>
        <taxon>Streptomyces</taxon>
    </lineage>
</organism>
<evidence type="ECO:0000256" key="3">
    <source>
        <dbReference type="ARBA" id="ARBA00023163"/>
    </source>
</evidence>
<dbReference type="GO" id="GO:0043565">
    <property type="term" value="F:sequence-specific DNA binding"/>
    <property type="evidence" value="ECO:0007669"/>
    <property type="project" value="InterPro"/>
</dbReference>
<dbReference type="EMBL" id="BDQI01000030">
    <property type="protein sequence ID" value="GAX56886.1"/>
    <property type="molecule type" value="Genomic_DNA"/>
</dbReference>
<evidence type="ECO:0000313" key="5">
    <source>
        <dbReference type="EMBL" id="GAX56886.1"/>
    </source>
</evidence>
<keyword evidence="1" id="KW-0805">Transcription regulation</keyword>
<dbReference type="STRING" id="1963.AQJ27_40720"/>
<dbReference type="InterPro" id="IPR018060">
    <property type="entry name" value="HTH_AraC"/>
</dbReference>
<accession>A0A250VS12</accession>
<dbReference type="PANTHER" id="PTHR46796">
    <property type="entry name" value="HTH-TYPE TRANSCRIPTIONAL ACTIVATOR RHAS-RELATED"/>
    <property type="match status" value="1"/>
</dbReference>
<evidence type="ECO:0000259" key="4">
    <source>
        <dbReference type="PROSITE" id="PS01124"/>
    </source>
</evidence>
<evidence type="ECO:0000256" key="2">
    <source>
        <dbReference type="ARBA" id="ARBA00023125"/>
    </source>
</evidence>
<evidence type="ECO:0000256" key="1">
    <source>
        <dbReference type="ARBA" id="ARBA00023015"/>
    </source>
</evidence>